<name>A0A8X8XPE3_SALSN</name>
<evidence type="ECO:0000313" key="5">
    <source>
        <dbReference type="EMBL" id="KAG6415790.1"/>
    </source>
</evidence>
<evidence type="ECO:0000256" key="1">
    <source>
        <dbReference type="ARBA" id="ARBA00004167"/>
    </source>
</evidence>
<feature type="chain" id="PRO_5036467311" description="Wall-associated receptor kinase galacturonan-binding domain-containing protein" evidence="3">
    <location>
        <begin position="24"/>
        <end position="308"/>
    </location>
</feature>
<organism evidence="5">
    <name type="scientific">Salvia splendens</name>
    <name type="common">Scarlet sage</name>
    <dbReference type="NCBI Taxonomy" id="180675"/>
    <lineage>
        <taxon>Eukaryota</taxon>
        <taxon>Viridiplantae</taxon>
        <taxon>Streptophyta</taxon>
        <taxon>Embryophyta</taxon>
        <taxon>Tracheophyta</taxon>
        <taxon>Spermatophyta</taxon>
        <taxon>Magnoliopsida</taxon>
        <taxon>eudicotyledons</taxon>
        <taxon>Gunneridae</taxon>
        <taxon>Pentapetalae</taxon>
        <taxon>asterids</taxon>
        <taxon>lamiids</taxon>
        <taxon>Lamiales</taxon>
        <taxon>Lamiaceae</taxon>
        <taxon>Nepetoideae</taxon>
        <taxon>Mentheae</taxon>
        <taxon>Salviinae</taxon>
        <taxon>Salvia</taxon>
        <taxon>Salvia subgen. Calosphace</taxon>
        <taxon>core Calosphace</taxon>
    </lineage>
</organism>
<evidence type="ECO:0000313" key="6">
    <source>
        <dbReference type="Proteomes" id="UP000298416"/>
    </source>
</evidence>
<keyword evidence="2 3" id="KW-0732">Signal</keyword>
<gene>
    <name evidence="5" type="ORF">SASPL_123208</name>
</gene>
<keyword evidence="6" id="KW-1185">Reference proteome</keyword>
<comment type="caution">
    <text evidence="5">The sequence shown here is derived from an EMBL/GenBank/DDBJ whole genome shotgun (WGS) entry which is preliminary data.</text>
</comment>
<reference evidence="5" key="1">
    <citation type="submission" date="2018-01" db="EMBL/GenBank/DDBJ databases">
        <authorList>
            <person name="Mao J.F."/>
        </authorList>
    </citation>
    <scope>NUCLEOTIDE SEQUENCE</scope>
    <source>
        <strain evidence="5">Huo1</strain>
        <tissue evidence="5">Leaf</tissue>
    </source>
</reference>
<dbReference type="EMBL" id="PNBA02000008">
    <property type="protein sequence ID" value="KAG6415790.1"/>
    <property type="molecule type" value="Genomic_DNA"/>
</dbReference>
<dbReference type="Gene3D" id="2.10.25.10">
    <property type="entry name" value="Laminin"/>
    <property type="match status" value="1"/>
</dbReference>
<comment type="subcellular location">
    <subcellularLocation>
        <location evidence="1">Membrane</location>
        <topology evidence="1">Single-pass membrane protein</topology>
    </subcellularLocation>
</comment>
<proteinExistence type="predicted"/>
<dbReference type="AlphaFoldDB" id="A0A8X8XPE3"/>
<protein>
    <recommendedName>
        <fullName evidence="4">Wall-associated receptor kinase galacturonan-binding domain-containing protein</fullName>
    </recommendedName>
</protein>
<evidence type="ECO:0000256" key="2">
    <source>
        <dbReference type="ARBA" id="ARBA00022729"/>
    </source>
</evidence>
<evidence type="ECO:0000259" key="4">
    <source>
        <dbReference type="Pfam" id="PF13947"/>
    </source>
</evidence>
<accession>A0A8X8XPE3</accession>
<dbReference type="GO" id="GO:0030247">
    <property type="term" value="F:polysaccharide binding"/>
    <property type="evidence" value="ECO:0007669"/>
    <property type="project" value="InterPro"/>
</dbReference>
<reference evidence="5" key="2">
    <citation type="submission" date="2020-08" db="EMBL/GenBank/DDBJ databases">
        <title>Plant Genome Project.</title>
        <authorList>
            <person name="Zhang R.-G."/>
        </authorList>
    </citation>
    <scope>NUCLEOTIDE SEQUENCE</scope>
    <source>
        <strain evidence="5">Huo1</strain>
        <tissue evidence="5">Leaf</tissue>
    </source>
</reference>
<dbReference type="Proteomes" id="UP000298416">
    <property type="component" value="Unassembled WGS sequence"/>
</dbReference>
<feature type="signal peptide" evidence="3">
    <location>
        <begin position="1"/>
        <end position="23"/>
    </location>
</feature>
<dbReference type="GO" id="GO:0016020">
    <property type="term" value="C:membrane"/>
    <property type="evidence" value="ECO:0007669"/>
    <property type="project" value="UniProtKB-SubCell"/>
</dbReference>
<dbReference type="PANTHER" id="PTHR33491">
    <property type="entry name" value="OSJNBA0016N04.9 PROTEIN"/>
    <property type="match status" value="1"/>
</dbReference>
<sequence>MPLQALSLINFIFLLLSPSLATATCPKKCGSLHFSYPFGVGSGCFMDPSFNIICKKSTPYLNITGKMLEIVEIRPTQIRVKYPYMLAATCYSKTEDYPHKVIRDNYSSVDLMDTQYAISDQNWLTAVGCDDIVAAFGQNNEIFAGGCVTYCPTKDPHGHGLCPNDENGYSAGNGCCRTSIPKGTMFLATQLSDIGGKWLRNKFFPCSYAFVEETRTSKQSAFSYPFSDLNKSKNINEWVLSTQQPVVRLDWRVGTQNCHEARRNSSTYACKANADCVNLESNSDWAQGYLCSCKKGFHGNPYQNGCQG</sequence>
<evidence type="ECO:0000256" key="3">
    <source>
        <dbReference type="SAM" id="SignalP"/>
    </source>
</evidence>
<feature type="domain" description="Wall-associated receptor kinase galacturonan-binding" evidence="4">
    <location>
        <begin position="25"/>
        <end position="79"/>
    </location>
</feature>
<dbReference type="InterPro" id="IPR025287">
    <property type="entry name" value="WAK_GUB"/>
</dbReference>
<dbReference type="Pfam" id="PF13947">
    <property type="entry name" value="GUB_WAK_bind"/>
    <property type="match status" value="1"/>
</dbReference>